<reference evidence="3 4" key="1">
    <citation type="submission" date="2024-09" db="EMBL/GenBank/DDBJ databases">
        <authorList>
            <person name="Sun Q."/>
            <person name="Mori K."/>
        </authorList>
    </citation>
    <scope>NUCLEOTIDE SEQUENCE [LARGE SCALE GENOMIC DNA]</scope>
    <source>
        <strain evidence="3 4">NCAIM B.02301</strain>
    </source>
</reference>
<proteinExistence type="predicted"/>
<gene>
    <name evidence="3" type="ORF">ACFFH4_05015</name>
</gene>
<feature type="transmembrane region" description="Helical" evidence="1">
    <location>
        <begin position="12"/>
        <end position="31"/>
    </location>
</feature>
<protein>
    <submittedName>
        <fullName evidence="3">DUF4367 domain-containing protein</fullName>
    </submittedName>
</protein>
<dbReference type="Proteomes" id="UP001589833">
    <property type="component" value="Unassembled WGS sequence"/>
</dbReference>
<dbReference type="EMBL" id="JBHLTR010000005">
    <property type="protein sequence ID" value="MFC0558406.1"/>
    <property type="molecule type" value="Genomic_DNA"/>
</dbReference>
<dbReference type="InterPro" id="IPR025377">
    <property type="entry name" value="DUF4367"/>
</dbReference>
<evidence type="ECO:0000256" key="1">
    <source>
        <dbReference type="SAM" id="Phobius"/>
    </source>
</evidence>
<evidence type="ECO:0000259" key="2">
    <source>
        <dbReference type="Pfam" id="PF14285"/>
    </source>
</evidence>
<sequence>MIRIPKLSRKNWIIFIFSLLVIGYLIFLSPLNKSDRTWYKDLEEALVAVPFETKALYDVPESVIFDRAVILGEGKRDSIIRFFYSKNDEFYFVIDASLMEMGFFYYFSVEPIMINQNQGYIGRSVENEDIKIIWVDDGVSYSIENIGSDISEEEMLQIAASIK</sequence>
<dbReference type="RefSeq" id="WP_273848202.1">
    <property type="nucleotide sequence ID" value="NZ_JAQQWT010000057.1"/>
</dbReference>
<feature type="domain" description="DUF4367" evidence="2">
    <location>
        <begin position="108"/>
        <end position="162"/>
    </location>
</feature>
<feature type="transmembrane region" description="Helical" evidence="1">
    <location>
        <begin position="90"/>
        <end position="107"/>
    </location>
</feature>
<keyword evidence="1" id="KW-0812">Transmembrane</keyword>
<name>A0ABV6NC85_9BACI</name>
<keyword evidence="1" id="KW-0472">Membrane</keyword>
<keyword evidence="4" id="KW-1185">Reference proteome</keyword>
<keyword evidence="1" id="KW-1133">Transmembrane helix</keyword>
<comment type="caution">
    <text evidence="3">The sequence shown here is derived from an EMBL/GenBank/DDBJ whole genome shotgun (WGS) entry which is preliminary data.</text>
</comment>
<accession>A0ABV6NC85</accession>
<evidence type="ECO:0000313" key="4">
    <source>
        <dbReference type="Proteomes" id="UP001589833"/>
    </source>
</evidence>
<dbReference type="Pfam" id="PF14285">
    <property type="entry name" value="DUF4367"/>
    <property type="match status" value="1"/>
</dbReference>
<organism evidence="3 4">
    <name type="scientific">Halalkalibacter alkalisediminis</name>
    <dbReference type="NCBI Taxonomy" id="935616"/>
    <lineage>
        <taxon>Bacteria</taxon>
        <taxon>Bacillati</taxon>
        <taxon>Bacillota</taxon>
        <taxon>Bacilli</taxon>
        <taxon>Bacillales</taxon>
        <taxon>Bacillaceae</taxon>
        <taxon>Halalkalibacter</taxon>
    </lineage>
</organism>
<evidence type="ECO:0000313" key="3">
    <source>
        <dbReference type="EMBL" id="MFC0558406.1"/>
    </source>
</evidence>